<evidence type="ECO:0000313" key="1">
    <source>
        <dbReference type="EMBL" id="JAH03953.1"/>
    </source>
</evidence>
<dbReference type="EMBL" id="GBXM01104624">
    <property type="protein sequence ID" value="JAH03953.1"/>
    <property type="molecule type" value="Transcribed_RNA"/>
</dbReference>
<reference evidence="1" key="1">
    <citation type="submission" date="2014-11" db="EMBL/GenBank/DDBJ databases">
        <authorList>
            <person name="Amaro Gonzalez C."/>
        </authorList>
    </citation>
    <scope>NUCLEOTIDE SEQUENCE</scope>
</reference>
<organism evidence="1">
    <name type="scientific">Anguilla anguilla</name>
    <name type="common">European freshwater eel</name>
    <name type="synonym">Muraena anguilla</name>
    <dbReference type="NCBI Taxonomy" id="7936"/>
    <lineage>
        <taxon>Eukaryota</taxon>
        <taxon>Metazoa</taxon>
        <taxon>Chordata</taxon>
        <taxon>Craniata</taxon>
        <taxon>Vertebrata</taxon>
        <taxon>Euteleostomi</taxon>
        <taxon>Actinopterygii</taxon>
        <taxon>Neopterygii</taxon>
        <taxon>Teleostei</taxon>
        <taxon>Anguilliformes</taxon>
        <taxon>Anguillidae</taxon>
        <taxon>Anguilla</taxon>
    </lineage>
</organism>
<accession>A0A0E9PJD8</accession>
<dbReference type="AlphaFoldDB" id="A0A0E9PJD8"/>
<protein>
    <submittedName>
        <fullName evidence="1">Uncharacterized protein</fullName>
    </submittedName>
</protein>
<sequence length="43" mass="4830">MSHASEFTEINGHGISREPQCEVMHCRFYLGSVSMEIELLGGF</sequence>
<proteinExistence type="predicted"/>
<reference evidence="1" key="2">
    <citation type="journal article" date="2015" name="Fish Shellfish Immunol.">
        <title>Early steps in the European eel (Anguilla anguilla)-Vibrio vulnificus interaction in the gills: Role of the RtxA13 toxin.</title>
        <authorList>
            <person name="Callol A."/>
            <person name="Pajuelo D."/>
            <person name="Ebbesson L."/>
            <person name="Teles M."/>
            <person name="MacKenzie S."/>
            <person name="Amaro C."/>
        </authorList>
    </citation>
    <scope>NUCLEOTIDE SEQUENCE</scope>
</reference>
<name>A0A0E9PJD8_ANGAN</name>